<dbReference type="GO" id="GO:0043565">
    <property type="term" value="F:sequence-specific DNA binding"/>
    <property type="evidence" value="ECO:0007669"/>
    <property type="project" value="InterPro"/>
</dbReference>
<dbReference type="SMR" id="K7U6F3"/>
<dbReference type="GO" id="GO:0005634">
    <property type="term" value="C:nucleus"/>
    <property type="evidence" value="ECO:0007669"/>
    <property type="project" value="UniProtKB-SubCell"/>
</dbReference>
<keyword evidence="2" id="KW-0805">Transcription regulation</keyword>
<comment type="subcellular location">
    <subcellularLocation>
        <location evidence="1">Nucleus</location>
    </subcellularLocation>
</comment>
<accession>K7U6F3</accession>
<protein>
    <submittedName>
        <fullName evidence="6">Putative WRKY DNA-binding domain superfamily protein</fullName>
    </submittedName>
</protein>
<dbReference type="Gene3D" id="2.20.25.80">
    <property type="entry name" value="WRKY domain"/>
    <property type="match status" value="1"/>
</dbReference>
<evidence type="ECO:0000256" key="5">
    <source>
        <dbReference type="ARBA" id="ARBA00023242"/>
    </source>
</evidence>
<sequence>MNILESSDLGGYKEVKVMDEIEHQRALMVDLHDLVLPILDPCSGQAKLVQQLFEEVFSCSGKIISSLQPGRNDREKQAILIKCKRKGCMGNVENNRVSEENDGGGGKGRGNRRRKNAKHVVSSVVTQAPNFDGYQWRKYGQKWISKAKHSRYDPNNAKKRGLMHEVIMSNRSYYRCAYSKELGCPATKTVQQKEGGGNYGTVRLFDVDYYGQHICNSHGRIVHPNVVVDEPATHDDGGVPIVNQSSSSSTSYAHGVQDESFGDLFMVPDMPEYLTELTDVEMANAFGFTASMNSPLLVSEDILWA</sequence>
<dbReference type="EMBL" id="CM000780">
    <property type="protein sequence ID" value="AQK57040.1"/>
    <property type="molecule type" value="Genomic_DNA"/>
</dbReference>
<keyword evidence="5" id="KW-0539">Nucleus</keyword>
<dbReference type="AlphaFoldDB" id="K7U6F3"/>
<name>K7U6F3_MAIZE</name>
<dbReference type="Pfam" id="PF03106">
    <property type="entry name" value="WRKY"/>
    <property type="match status" value="2"/>
</dbReference>
<evidence type="ECO:0000256" key="4">
    <source>
        <dbReference type="ARBA" id="ARBA00023163"/>
    </source>
</evidence>
<evidence type="ECO:0000256" key="3">
    <source>
        <dbReference type="ARBA" id="ARBA00023125"/>
    </source>
</evidence>
<dbReference type="SMART" id="SM00774">
    <property type="entry name" value="WRKY"/>
    <property type="match status" value="1"/>
</dbReference>
<reference evidence="6" key="1">
    <citation type="submission" date="2015-12" db="EMBL/GenBank/DDBJ databases">
        <title>Update maize B73 reference genome by single molecule sequencing technologies.</title>
        <authorList>
            <consortium name="Maize Genome Sequencing Project"/>
            <person name="Ware D."/>
        </authorList>
    </citation>
    <scope>NUCLEOTIDE SEQUENCE</scope>
    <source>
        <tissue evidence="6">Seedling</tissue>
    </source>
</reference>
<dbReference type="InParanoid" id="K7U6F3"/>
<evidence type="ECO:0000313" key="6">
    <source>
        <dbReference type="EMBL" id="AQK57040.1"/>
    </source>
</evidence>
<dbReference type="GO" id="GO:0003700">
    <property type="term" value="F:DNA-binding transcription factor activity"/>
    <property type="evidence" value="ECO:0007669"/>
    <property type="project" value="InterPro"/>
</dbReference>
<dbReference type="PANTHER" id="PTHR31282">
    <property type="entry name" value="WRKY TRANSCRIPTION FACTOR 21-RELATED"/>
    <property type="match status" value="1"/>
</dbReference>
<keyword evidence="4" id="KW-0804">Transcription</keyword>
<evidence type="ECO:0000256" key="1">
    <source>
        <dbReference type="ARBA" id="ARBA00004123"/>
    </source>
</evidence>
<dbReference type="HOGENOM" id="CLU_087748_0_0_1"/>
<dbReference type="OMA" id="LMHEVIM"/>
<keyword evidence="3 6" id="KW-0238">DNA-binding</keyword>
<gene>
    <name evidence="6" type="ORF">ZEAMMB73_Zm00001d052358</name>
</gene>
<dbReference type="eggNOG" id="ENOG502R6HA">
    <property type="taxonomic scope" value="Eukaryota"/>
</dbReference>
<dbReference type="InterPro" id="IPR003657">
    <property type="entry name" value="WRKY_dom"/>
</dbReference>
<evidence type="ECO:0000256" key="2">
    <source>
        <dbReference type="ARBA" id="ARBA00023015"/>
    </source>
</evidence>
<organism evidence="6">
    <name type="scientific">Zea mays</name>
    <name type="common">Maize</name>
    <dbReference type="NCBI Taxonomy" id="4577"/>
    <lineage>
        <taxon>Eukaryota</taxon>
        <taxon>Viridiplantae</taxon>
        <taxon>Streptophyta</taxon>
        <taxon>Embryophyta</taxon>
        <taxon>Tracheophyta</taxon>
        <taxon>Spermatophyta</taxon>
        <taxon>Magnoliopsida</taxon>
        <taxon>Liliopsida</taxon>
        <taxon>Poales</taxon>
        <taxon>Poaceae</taxon>
        <taxon>PACMAD clade</taxon>
        <taxon>Panicoideae</taxon>
        <taxon>Andropogonodae</taxon>
        <taxon>Andropogoneae</taxon>
        <taxon>Tripsacinae</taxon>
        <taxon>Zea</taxon>
    </lineage>
</organism>
<dbReference type="InterPro" id="IPR044810">
    <property type="entry name" value="WRKY_plant"/>
</dbReference>
<proteinExistence type="predicted"/>
<dbReference type="SUPFAM" id="SSF118290">
    <property type="entry name" value="WRKY DNA-binding domain"/>
    <property type="match status" value="1"/>
</dbReference>
<dbReference type="ExpressionAtlas" id="K7U6F3">
    <property type="expression patterns" value="baseline"/>
</dbReference>
<dbReference type="PaxDb" id="4577-GRMZM2G451035_P01"/>
<dbReference type="InterPro" id="IPR036576">
    <property type="entry name" value="WRKY_dom_sf"/>
</dbReference>